<evidence type="ECO:0000313" key="1">
    <source>
        <dbReference type="EMBL" id="AGA63753.1"/>
    </source>
</evidence>
<organism evidence="1">
    <name type="scientific">Calliarthron tuberculosum</name>
    <name type="common">Coralline red alga</name>
    <name type="synonym">Corallina tuberculosa</name>
    <dbReference type="NCBI Taxonomy" id="48942"/>
    <lineage>
        <taxon>Eukaryota</taxon>
        <taxon>Rhodophyta</taxon>
        <taxon>Florideophyceae</taxon>
        <taxon>Corallinophycidae</taxon>
        <taxon>Corallinales</taxon>
        <taxon>Corallinaceae</taxon>
        <taxon>Corallinoideae</taxon>
        <taxon>Calliarthron</taxon>
    </lineage>
</organism>
<keyword evidence="1" id="KW-0934">Plastid</keyword>
<reference evidence="1" key="1">
    <citation type="journal article" date="2013" name="PLoS ONE">
        <title>Evolution of red algal plastid genomes: ancient architectures, introns, horizontal gene transfer, and taxonomic utility of plastid markers.</title>
        <authorList>
            <person name="Janouskovec J."/>
            <person name="Liu S.-L."/>
            <person name="Martone P.T."/>
            <person name="Carre W."/>
            <person name="Leblanc C."/>
            <person name="Collen J."/>
            <person name="Keeling P.J."/>
        </authorList>
    </citation>
    <scope>NUCLEOTIDE SEQUENCE</scope>
</reference>
<dbReference type="RefSeq" id="YP_007878142.1">
    <property type="nucleotide sequence ID" value="NC_021075.1"/>
</dbReference>
<dbReference type="InterPro" id="IPR036866">
    <property type="entry name" value="RibonucZ/Hydroxyglut_hydro"/>
</dbReference>
<accession>M4IU29</accession>
<keyword evidence="1" id="KW-0150">Chloroplast</keyword>
<dbReference type="GO" id="GO:0005634">
    <property type="term" value="C:nucleus"/>
    <property type="evidence" value="ECO:0007669"/>
    <property type="project" value="TreeGrafter"/>
</dbReference>
<protein>
    <submittedName>
        <fullName evidence="1">Conserved hypothetical plastid protein</fullName>
    </submittedName>
</protein>
<dbReference type="SUPFAM" id="SSF56281">
    <property type="entry name" value="Metallo-hydrolase/oxidoreductase"/>
    <property type="match status" value="1"/>
</dbReference>
<name>M4IU29_CALTB</name>
<dbReference type="AlphaFoldDB" id="M4IU29"/>
<dbReference type="EMBL" id="KC153978">
    <property type="protein sequence ID" value="AGA63753.1"/>
    <property type="molecule type" value="Genomic_DNA"/>
</dbReference>
<dbReference type="PANTHER" id="PTHR46018">
    <property type="entry name" value="ZINC PHOSPHODIESTERASE ELAC PROTEIN 1"/>
    <property type="match status" value="1"/>
</dbReference>
<dbReference type="GeneID" id="15329093"/>
<proteinExistence type="predicted"/>
<dbReference type="Gene3D" id="3.60.15.10">
    <property type="entry name" value="Ribonuclease Z/Hydroxyacylglutathione hydrolase-like"/>
    <property type="match status" value="1"/>
</dbReference>
<geneLocation type="chloroplast" evidence="1"/>
<sequence>MEIINLRQKYLFLSSSASDVSSFLIKLDQLGQIWLFNCYEGCQHILAKKKIKISQITKIVITELSIQKISGLLGLLSSLSLNTKIDKIDIYGPKGLEYYLLLGRKYSQTSFRYRLYFHIISTGLIISNDFVKLYACINNLNYLYFDYYIITKEVPGRFNLNEALIYKVPIGPLYGQLKKGVNFILPDGYILYGNSFTQSYNLGIKVAFLNNDCNRSTIENTKYSTYIFTE</sequence>
<dbReference type="PANTHER" id="PTHR46018:SF2">
    <property type="entry name" value="ZINC PHOSPHODIESTERASE ELAC PROTEIN 1"/>
    <property type="match status" value="1"/>
</dbReference>
<gene>
    <name evidence="1" type="primary">ycf56</name>
</gene>
<dbReference type="GO" id="GO:0042781">
    <property type="term" value="F:3'-tRNA processing endoribonuclease activity"/>
    <property type="evidence" value="ECO:0007669"/>
    <property type="project" value="TreeGrafter"/>
</dbReference>